<protein>
    <recommendedName>
        <fullName evidence="3">Ribosome maturation factor RimP</fullName>
    </recommendedName>
</protein>
<reference evidence="5" key="1">
    <citation type="submission" date="2020-10" db="EMBL/GenBank/DDBJ databases">
        <authorList>
            <person name="Gilroy R."/>
        </authorList>
    </citation>
    <scope>NUCLEOTIDE SEQUENCE</scope>
    <source>
        <strain evidence="5">B1-15692</strain>
    </source>
</reference>
<dbReference type="NCBIfam" id="NF002531">
    <property type="entry name" value="PRK02001.1"/>
    <property type="match status" value="1"/>
</dbReference>
<organism evidence="5 6">
    <name type="scientific">Candidatus Cryptobacteroides faecipullorum</name>
    <dbReference type="NCBI Taxonomy" id="2840764"/>
    <lineage>
        <taxon>Bacteria</taxon>
        <taxon>Pseudomonadati</taxon>
        <taxon>Bacteroidota</taxon>
        <taxon>Bacteroidia</taxon>
        <taxon>Bacteroidales</taxon>
        <taxon>Candidatus Cryptobacteroides</taxon>
    </lineage>
</organism>
<evidence type="ECO:0000313" key="5">
    <source>
        <dbReference type="EMBL" id="MBO8468067.1"/>
    </source>
</evidence>
<dbReference type="InterPro" id="IPR028989">
    <property type="entry name" value="RimP_N"/>
</dbReference>
<name>A0A9D9I8R3_9BACT</name>
<comment type="caution">
    <text evidence="5">The sequence shown here is derived from an EMBL/GenBank/DDBJ whole genome shotgun (WGS) entry which is preliminary data.</text>
</comment>
<evidence type="ECO:0000256" key="3">
    <source>
        <dbReference type="HAMAP-Rule" id="MF_01077"/>
    </source>
</evidence>
<dbReference type="InterPro" id="IPR003728">
    <property type="entry name" value="Ribosome_maturation_RimP"/>
</dbReference>
<dbReference type="HAMAP" id="MF_01077">
    <property type="entry name" value="RimP"/>
    <property type="match status" value="1"/>
</dbReference>
<sequence length="162" mass="18092">MKVSEIQDAMEGAIVARGCFIVGINISKDNDIELAVESENGTVELEDCVELSRIFEEKFSRDTEDYSLTVTSAGLDQPFKVWKQYVKAVGQKVEAAVKGGKKIIAVLSKAEEGSITLDYTTLEKTEGSKRKTPVSHSDTLPLSDINYVRYYIDFNQENKNDR</sequence>
<feature type="domain" description="Ribosome maturation factor RimP N-terminal" evidence="4">
    <location>
        <begin position="11"/>
        <end position="76"/>
    </location>
</feature>
<evidence type="ECO:0000259" key="4">
    <source>
        <dbReference type="Pfam" id="PF02576"/>
    </source>
</evidence>
<comment type="similarity">
    <text evidence="3">Belongs to the RimP family.</text>
</comment>
<reference evidence="5" key="2">
    <citation type="journal article" date="2021" name="PeerJ">
        <title>Extensive microbial diversity within the chicken gut microbiome revealed by metagenomics and culture.</title>
        <authorList>
            <person name="Gilroy R."/>
            <person name="Ravi A."/>
            <person name="Getino M."/>
            <person name="Pursley I."/>
            <person name="Horton D.L."/>
            <person name="Alikhan N.F."/>
            <person name="Baker D."/>
            <person name="Gharbi K."/>
            <person name="Hall N."/>
            <person name="Watson M."/>
            <person name="Adriaenssens E.M."/>
            <person name="Foster-Nyarko E."/>
            <person name="Jarju S."/>
            <person name="Secka A."/>
            <person name="Antonio M."/>
            <person name="Oren A."/>
            <person name="Chaudhuri R.R."/>
            <person name="La Ragione R."/>
            <person name="Hildebrand F."/>
            <person name="Pallen M.J."/>
        </authorList>
    </citation>
    <scope>NUCLEOTIDE SEQUENCE</scope>
    <source>
        <strain evidence="5">B1-15692</strain>
    </source>
</reference>
<evidence type="ECO:0000256" key="1">
    <source>
        <dbReference type="ARBA" id="ARBA00022490"/>
    </source>
</evidence>
<comment type="subcellular location">
    <subcellularLocation>
        <location evidence="3">Cytoplasm</location>
    </subcellularLocation>
</comment>
<dbReference type="GO" id="GO:0005829">
    <property type="term" value="C:cytosol"/>
    <property type="evidence" value="ECO:0007669"/>
    <property type="project" value="TreeGrafter"/>
</dbReference>
<dbReference type="GO" id="GO:0006412">
    <property type="term" value="P:translation"/>
    <property type="evidence" value="ECO:0007669"/>
    <property type="project" value="TreeGrafter"/>
</dbReference>
<accession>A0A9D9I8R3</accession>
<dbReference type="Gene3D" id="3.30.300.70">
    <property type="entry name" value="RimP-like superfamily, N-terminal"/>
    <property type="match status" value="1"/>
</dbReference>
<dbReference type="SUPFAM" id="SSF75420">
    <property type="entry name" value="YhbC-like, N-terminal domain"/>
    <property type="match status" value="1"/>
</dbReference>
<dbReference type="Pfam" id="PF02576">
    <property type="entry name" value="RimP_N"/>
    <property type="match status" value="1"/>
</dbReference>
<gene>
    <name evidence="3 5" type="primary">rimP</name>
    <name evidence="5" type="ORF">IAB99_09995</name>
</gene>
<evidence type="ECO:0000256" key="2">
    <source>
        <dbReference type="ARBA" id="ARBA00022517"/>
    </source>
</evidence>
<evidence type="ECO:0000313" key="6">
    <source>
        <dbReference type="Proteomes" id="UP000823660"/>
    </source>
</evidence>
<comment type="function">
    <text evidence="3">Required for maturation of 30S ribosomal subunits.</text>
</comment>
<dbReference type="PANTHER" id="PTHR33867">
    <property type="entry name" value="RIBOSOME MATURATION FACTOR RIMP"/>
    <property type="match status" value="1"/>
</dbReference>
<keyword evidence="1 3" id="KW-0963">Cytoplasm</keyword>
<dbReference type="Proteomes" id="UP000823660">
    <property type="component" value="Unassembled WGS sequence"/>
</dbReference>
<keyword evidence="2 3" id="KW-0690">Ribosome biogenesis</keyword>
<proteinExistence type="inferred from homology"/>
<dbReference type="AlphaFoldDB" id="A0A9D9I8R3"/>
<dbReference type="InterPro" id="IPR035956">
    <property type="entry name" value="RimP_N_sf"/>
</dbReference>
<dbReference type="EMBL" id="JADIMH010000068">
    <property type="protein sequence ID" value="MBO8468067.1"/>
    <property type="molecule type" value="Genomic_DNA"/>
</dbReference>
<dbReference type="PANTHER" id="PTHR33867:SF1">
    <property type="entry name" value="RIBOSOME MATURATION FACTOR RIMP"/>
    <property type="match status" value="1"/>
</dbReference>
<dbReference type="GO" id="GO:0000028">
    <property type="term" value="P:ribosomal small subunit assembly"/>
    <property type="evidence" value="ECO:0007669"/>
    <property type="project" value="TreeGrafter"/>
</dbReference>